<dbReference type="AlphaFoldDB" id="A0A074V5Y5"/>
<dbReference type="Proteomes" id="UP000027644">
    <property type="component" value="Unassembled WGS sequence"/>
</dbReference>
<dbReference type="InterPro" id="IPR041891">
    <property type="entry name" value="Alpha_CA_prokaryot-like"/>
</dbReference>
<organism evidence="9 10">
    <name type="scientific">Snodgrassella alvi SCGC AB-598-J21</name>
    <dbReference type="NCBI Taxonomy" id="1385367"/>
    <lineage>
        <taxon>Bacteria</taxon>
        <taxon>Pseudomonadati</taxon>
        <taxon>Pseudomonadota</taxon>
        <taxon>Betaproteobacteria</taxon>
        <taxon>Neisseriales</taxon>
        <taxon>Neisseriaceae</taxon>
        <taxon>Snodgrassella</taxon>
    </lineage>
</organism>
<feature type="domain" description="Alpha-carbonic anhydrase" evidence="8">
    <location>
        <begin position="27"/>
        <end position="250"/>
    </location>
</feature>
<reference evidence="9 10" key="1">
    <citation type="journal article" date="2014" name="PLoS Genet.">
        <title>Hidden diversity in honey bee gut symbionts detected by single-cell genomics.</title>
        <authorList>
            <person name="Engel P."/>
            <person name="Stepanauskas R."/>
            <person name="Moran N."/>
        </authorList>
    </citation>
    <scope>NUCLEOTIDE SEQUENCE [LARGE SCALE GENOMIC DNA]</scope>
    <source>
        <strain evidence="9 10">SCGC AB-598-J21</strain>
    </source>
</reference>
<evidence type="ECO:0000256" key="2">
    <source>
        <dbReference type="ARBA" id="ARBA00012925"/>
    </source>
</evidence>
<keyword evidence="5" id="KW-0456">Lyase</keyword>
<evidence type="ECO:0000256" key="1">
    <source>
        <dbReference type="ARBA" id="ARBA00010718"/>
    </source>
</evidence>
<protein>
    <recommendedName>
        <fullName evidence="2">carbonic anhydrase</fullName>
        <ecNumber evidence="2">4.2.1.1</ecNumber>
    </recommendedName>
</protein>
<dbReference type="GO" id="GO:0004089">
    <property type="term" value="F:carbonate dehydratase activity"/>
    <property type="evidence" value="ECO:0007669"/>
    <property type="project" value="UniProtKB-EC"/>
</dbReference>
<keyword evidence="3" id="KW-0479">Metal-binding</keyword>
<name>A0A074V5Y5_9NEIS</name>
<dbReference type="SMART" id="SM01057">
    <property type="entry name" value="Carb_anhydrase"/>
    <property type="match status" value="1"/>
</dbReference>
<evidence type="ECO:0000256" key="3">
    <source>
        <dbReference type="ARBA" id="ARBA00022723"/>
    </source>
</evidence>
<evidence type="ECO:0000313" key="10">
    <source>
        <dbReference type="Proteomes" id="UP000027644"/>
    </source>
</evidence>
<dbReference type="InterPro" id="IPR001148">
    <property type="entry name" value="CA_dom"/>
</dbReference>
<evidence type="ECO:0000256" key="7">
    <source>
        <dbReference type="SAM" id="SignalP"/>
    </source>
</evidence>
<proteinExistence type="inferred from homology"/>
<dbReference type="Pfam" id="PF00194">
    <property type="entry name" value="Carb_anhydrase"/>
    <property type="match status" value="1"/>
</dbReference>
<dbReference type="SUPFAM" id="SSF51069">
    <property type="entry name" value="Carbonic anhydrase"/>
    <property type="match status" value="1"/>
</dbReference>
<dbReference type="InterPro" id="IPR036398">
    <property type="entry name" value="CA_dom_sf"/>
</dbReference>
<keyword evidence="4" id="KW-0862">Zinc</keyword>
<feature type="signal peptide" evidence="7">
    <location>
        <begin position="1"/>
        <end position="24"/>
    </location>
</feature>
<dbReference type="PROSITE" id="PS51144">
    <property type="entry name" value="ALPHA_CA_2"/>
    <property type="match status" value="1"/>
</dbReference>
<evidence type="ECO:0000256" key="5">
    <source>
        <dbReference type="ARBA" id="ARBA00023239"/>
    </source>
</evidence>
<dbReference type="GO" id="GO:0008270">
    <property type="term" value="F:zinc ion binding"/>
    <property type="evidence" value="ECO:0007669"/>
    <property type="project" value="InterPro"/>
</dbReference>
<gene>
    <name evidence="9" type="ORF">SASC598J21_013550</name>
</gene>
<comment type="caution">
    <text evidence="9">The sequence shown here is derived from an EMBL/GenBank/DDBJ whole genome shotgun (WGS) entry which is preliminary data.</text>
</comment>
<dbReference type="CDD" id="cd03124">
    <property type="entry name" value="alpha_CA_prokaryotic_like"/>
    <property type="match status" value="1"/>
</dbReference>
<evidence type="ECO:0000256" key="4">
    <source>
        <dbReference type="ARBA" id="ARBA00022833"/>
    </source>
</evidence>
<evidence type="ECO:0000313" key="9">
    <source>
        <dbReference type="EMBL" id="KEQ00838.1"/>
    </source>
</evidence>
<dbReference type="Gene3D" id="3.10.200.10">
    <property type="entry name" value="Alpha carbonic anhydrase"/>
    <property type="match status" value="1"/>
</dbReference>
<dbReference type="InterPro" id="IPR023561">
    <property type="entry name" value="Carbonic_anhydrase_a-class"/>
</dbReference>
<feature type="chain" id="PRO_5001701881" description="carbonic anhydrase" evidence="7">
    <location>
        <begin position="25"/>
        <end position="250"/>
    </location>
</feature>
<evidence type="ECO:0000259" key="8">
    <source>
        <dbReference type="PROSITE" id="PS51144"/>
    </source>
</evidence>
<dbReference type="EC" id="4.2.1.1" evidence="2"/>
<dbReference type="PANTHER" id="PTHR18952:SF265">
    <property type="entry name" value="CARBONIC ANHYDRASE"/>
    <property type="match status" value="1"/>
</dbReference>
<keyword evidence="7" id="KW-0732">Signal</keyword>
<comment type="catalytic activity">
    <reaction evidence="6">
        <text>hydrogencarbonate + H(+) = CO2 + H2O</text>
        <dbReference type="Rhea" id="RHEA:10748"/>
        <dbReference type="ChEBI" id="CHEBI:15377"/>
        <dbReference type="ChEBI" id="CHEBI:15378"/>
        <dbReference type="ChEBI" id="CHEBI:16526"/>
        <dbReference type="ChEBI" id="CHEBI:17544"/>
        <dbReference type="EC" id="4.2.1.1"/>
    </reaction>
</comment>
<dbReference type="PANTHER" id="PTHR18952">
    <property type="entry name" value="CARBONIC ANHYDRASE"/>
    <property type="match status" value="1"/>
</dbReference>
<sequence>MNRIMRKNILALCLSLGLATSAMAEQTHWGYQGDNAPENWGNLPDAQTCASGKTQSPIDIFDSKNNKQLPALKFNYQHADIKQIIDNGHSLQFNFDANSTFSYENKTYKLVQFHAHEPAEHTINGVRYPLELHFVHQAADHSNLVIAVFVQEGKENSYFEKLSVFKQLAKNSSENTDILFNPEHIYPKNHSYYRYTGSLTTPPCSEPVTWILFRQPITLSKDEIEEISHYLPKNNNRPVQPLNNRIIENN</sequence>
<accession>A0A074V5Y5</accession>
<dbReference type="EMBL" id="AVQL01000443">
    <property type="protein sequence ID" value="KEQ00838.1"/>
    <property type="molecule type" value="Genomic_DNA"/>
</dbReference>
<comment type="similarity">
    <text evidence="1">Belongs to the alpha-carbonic anhydrase family.</text>
</comment>
<evidence type="ECO:0000256" key="6">
    <source>
        <dbReference type="ARBA" id="ARBA00048348"/>
    </source>
</evidence>